<gene>
    <name evidence="2" type="ORF">IPOD504_LOCUS15582</name>
</gene>
<sequence>MTTANEAIFSGLTPLEPAEEPLHRGVADLVCGQVYPGTRPRLKCTALLGAVTVGCSAGVARAQPARAQRSTAQPTCKLSSAADSSAG</sequence>
<name>A0ABN8J3M5_9NEOP</name>
<feature type="non-terminal residue" evidence="2">
    <location>
        <position position="1"/>
    </location>
</feature>
<feature type="compositionally biased region" description="Polar residues" evidence="1">
    <location>
        <begin position="68"/>
        <end position="87"/>
    </location>
</feature>
<protein>
    <submittedName>
        <fullName evidence="2">Uncharacterized protein</fullName>
    </submittedName>
</protein>
<organism evidence="2 3">
    <name type="scientific">Iphiclides podalirius</name>
    <name type="common">scarce swallowtail</name>
    <dbReference type="NCBI Taxonomy" id="110791"/>
    <lineage>
        <taxon>Eukaryota</taxon>
        <taxon>Metazoa</taxon>
        <taxon>Ecdysozoa</taxon>
        <taxon>Arthropoda</taxon>
        <taxon>Hexapoda</taxon>
        <taxon>Insecta</taxon>
        <taxon>Pterygota</taxon>
        <taxon>Neoptera</taxon>
        <taxon>Endopterygota</taxon>
        <taxon>Lepidoptera</taxon>
        <taxon>Glossata</taxon>
        <taxon>Ditrysia</taxon>
        <taxon>Papilionoidea</taxon>
        <taxon>Papilionidae</taxon>
        <taxon>Papilioninae</taxon>
        <taxon>Iphiclides</taxon>
    </lineage>
</organism>
<evidence type="ECO:0000313" key="3">
    <source>
        <dbReference type="Proteomes" id="UP000837857"/>
    </source>
</evidence>
<reference evidence="2" key="1">
    <citation type="submission" date="2022-03" db="EMBL/GenBank/DDBJ databases">
        <authorList>
            <person name="Martin H S."/>
        </authorList>
    </citation>
    <scope>NUCLEOTIDE SEQUENCE</scope>
</reference>
<evidence type="ECO:0000256" key="1">
    <source>
        <dbReference type="SAM" id="MobiDB-lite"/>
    </source>
</evidence>
<dbReference type="Proteomes" id="UP000837857">
    <property type="component" value="Chromosome 7"/>
</dbReference>
<feature type="region of interest" description="Disordered" evidence="1">
    <location>
        <begin position="63"/>
        <end position="87"/>
    </location>
</feature>
<proteinExistence type="predicted"/>
<accession>A0ABN8J3M5</accession>
<evidence type="ECO:0000313" key="2">
    <source>
        <dbReference type="EMBL" id="CAH2073314.1"/>
    </source>
</evidence>
<keyword evidence="3" id="KW-1185">Reference proteome</keyword>
<dbReference type="EMBL" id="OW152819">
    <property type="protein sequence ID" value="CAH2073314.1"/>
    <property type="molecule type" value="Genomic_DNA"/>
</dbReference>